<dbReference type="SUPFAM" id="SSF144074">
    <property type="entry name" value="E2F-DP heterodimerization region"/>
    <property type="match status" value="1"/>
</dbReference>
<dbReference type="SMART" id="SM01372">
    <property type="entry name" value="E2F_TDP"/>
    <property type="match status" value="1"/>
</dbReference>
<comment type="similarity">
    <text evidence="1 9">Belongs to the E2F/DP family.</text>
</comment>
<keyword evidence="13" id="KW-1185">Reference proteome</keyword>
<accession>A0A668RXI9</accession>
<dbReference type="Gene3D" id="6.10.250.540">
    <property type="match status" value="1"/>
</dbReference>
<keyword evidence="7 9" id="KW-0804">Transcription</keyword>
<evidence type="ECO:0000256" key="9">
    <source>
        <dbReference type="RuleBase" id="RU003796"/>
    </source>
</evidence>
<evidence type="ECO:0000256" key="8">
    <source>
        <dbReference type="PROSITE-ProRule" id="PRU00309"/>
    </source>
</evidence>
<keyword evidence="2" id="KW-0479">Metal-binding</keyword>
<evidence type="ECO:0000313" key="13">
    <source>
        <dbReference type="Proteomes" id="UP000472276"/>
    </source>
</evidence>
<evidence type="ECO:0000256" key="5">
    <source>
        <dbReference type="ARBA" id="ARBA00023015"/>
    </source>
</evidence>
<dbReference type="SMART" id="SM00980">
    <property type="entry name" value="THAP"/>
    <property type="match status" value="1"/>
</dbReference>
<dbReference type="Pfam" id="PF02319">
    <property type="entry name" value="WHD_E2F_TDP"/>
    <property type="match status" value="1"/>
</dbReference>
<evidence type="ECO:0000313" key="12">
    <source>
        <dbReference type="Ensembl" id="ENSOABP00000008798.2"/>
    </source>
</evidence>
<dbReference type="InterPro" id="IPR036388">
    <property type="entry name" value="WH-like_DNA-bd_sf"/>
</dbReference>
<evidence type="ECO:0000256" key="3">
    <source>
        <dbReference type="ARBA" id="ARBA00022771"/>
    </source>
</evidence>
<dbReference type="Proteomes" id="UP000472276">
    <property type="component" value="Unassembled WGS sequence"/>
</dbReference>
<dbReference type="PROSITE" id="PS50950">
    <property type="entry name" value="ZF_THAP"/>
    <property type="match status" value="1"/>
</dbReference>
<evidence type="ECO:0000256" key="4">
    <source>
        <dbReference type="ARBA" id="ARBA00022833"/>
    </source>
</evidence>
<evidence type="ECO:0000256" key="6">
    <source>
        <dbReference type="ARBA" id="ARBA00023125"/>
    </source>
</evidence>
<dbReference type="PANTHER" id="PTHR12081:SF19">
    <property type="entry name" value="TRANSCRIPTION FACTOR E2F6"/>
    <property type="match status" value="1"/>
</dbReference>
<dbReference type="InterPro" id="IPR015633">
    <property type="entry name" value="E2F"/>
</dbReference>
<keyword evidence="4" id="KW-0862">Zinc</keyword>
<dbReference type="GO" id="GO:0000981">
    <property type="term" value="F:DNA-binding transcription factor activity, RNA polymerase II-specific"/>
    <property type="evidence" value="ECO:0007669"/>
    <property type="project" value="TreeGrafter"/>
</dbReference>
<dbReference type="GO" id="GO:0008270">
    <property type="term" value="F:zinc ion binding"/>
    <property type="evidence" value="ECO:0007669"/>
    <property type="project" value="UniProtKB-KW"/>
</dbReference>
<dbReference type="Ensembl" id="ENSOABT00000009118.2">
    <property type="protein sequence ID" value="ENSOABP00000008798.2"/>
    <property type="gene ID" value="ENSOABG00000004781.2"/>
</dbReference>
<evidence type="ECO:0000256" key="2">
    <source>
        <dbReference type="ARBA" id="ARBA00022723"/>
    </source>
</evidence>
<gene>
    <name evidence="12" type="primary">LOC116330555</name>
</gene>
<dbReference type="SMART" id="SM00692">
    <property type="entry name" value="DM3"/>
    <property type="match status" value="1"/>
</dbReference>
<organism evidence="12 13">
    <name type="scientific">Oreochromis aureus</name>
    <name type="common">Israeli tilapia</name>
    <name type="synonym">Chromis aureus</name>
    <dbReference type="NCBI Taxonomy" id="47969"/>
    <lineage>
        <taxon>Eukaryota</taxon>
        <taxon>Metazoa</taxon>
        <taxon>Chordata</taxon>
        <taxon>Craniata</taxon>
        <taxon>Vertebrata</taxon>
        <taxon>Euteleostomi</taxon>
        <taxon>Actinopterygii</taxon>
        <taxon>Neopterygii</taxon>
        <taxon>Teleostei</taxon>
        <taxon>Neoteleostei</taxon>
        <taxon>Acanthomorphata</taxon>
        <taxon>Ovalentaria</taxon>
        <taxon>Cichlomorphae</taxon>
        <taxon>Cichliformes</taxon>
        <taxon>Cichlidae</taxon>
        <taxon>African cichlids</taxon>
        <taxon>Pseudocrenilabrinae</taxon>
        <taxon>Oreochromini</taxon>
        <taxon>Oreochromis</taxon>
    </lineage>
</organism>
<sequence>MVKCVVSGCPNRVAHYTRGAFQPPPKRFFSFPKDPTRVQVWLAALRETHREDSGEELLICEDHFLPEDICRKGVTSDAIPLMPPYLDGQLGLLSAWEVDSSEEDEQWHAGGCSNDREEDEFREERPTAPNPRQQVGVCSDLVSSHGSIVMLCSGKPLGSLTRGFLELLLAAPDGSLDIRLVAANLQTSVQQVHNIARVLDGISLIQRESAHKIKWIGWSSISSFLWRNQQMFHREIQKLKLVEEALDGFIRTCAQQLFSLTDDVENSSYPSIRLGVFRDQTAIIVKAPEDTKLDVPAPTECVELRLKAVKGPILVMTCEVGSDDAVTSDRTQRITSFLTLNESRIRTTALHERNNLSTGKGKKRPMKWL</sequence>
<name>A0A668RXI9_OREAU</name>
<dbReference type="CDD" id="cd14660">
    <property type="entry name" value="E2F_DD"/>
    <property type="match status" value="1"/>
</dbReference>
<dbReference type="Gene3D" id="1.10.10.10">
    <property type="entry name" value="Winged helix-like DNA-binding domain superfamily/Winged helix DNA-binding domain"/>
    <property type="match status" value="1"/>
</dbReference>
<dbReference type="OMA" id="LFKSCAQ"/>
<feature type="region of interest" description="Disordered" evidence="10">
    <location>
        <begin position="103"/>
        <end position="133"/>
    </location>
</feature>
<feature type="domain" description="THAP-type" evidence="11">
    <location>
        <begin position="1"/>
        <end position="83"/>
    </location>
</feature>
<evidence type="ECO:0000256" key="1">
    <source>
        <dbReference type="ARBA" id="ARBA00010940"/>
    </source>
</evidence>
<protein>
    <recommendedName>
        <fullName evidence="11">THAP-type domain-containing protein</fullName>
    </recommendedName>
</protein>
<reference evidence="12" key="2">
    <citation type="submission" date="2025-09" db="UniProtKB">
        <authorList>
            <consortium name="Ensembl"/>
        </authorList>
    </citation>
    <scope>IDENTIFICATION</scope>
</reference>
<dbReference type="Pfam" id="PF05485">
    <property type="entry name" value="THAP"/>
    <property type="match status" value="1"/>
</dbReference>
<evidence type="ECO:0000256" key="7">
    <source>
        <dbReference type="ARBA" id="ARBA00023163"/>
    </source>
</evidence>
<evidence type="ECO:0000259" key="11">
    <source>
        <dbReference type="PROSITE" id="PS50950"/>
    </source>
</evidence>
<dbReference type="Pfam" id="PF16421">
    <property type="entry name" value="E2F_CC-MB"/>
    <property type="match status" value="1"/>
</dbReference>
<keyword evidence="9" id="KW-0539">Nucleus</keyword>
<reference evidence="12" key="1">
    <citation type="submission" date="2025-08" db="UniProtKB">
        <authorList>
            <consortium name="Ensembl"/>
        </authorList>
    </citation>
    <scope>IDENTIFICATION</scope>
</reference>
<comment type="subcellular location">
    <subcellularLocation>
        <location evidence="9">Nucleus</location>
    </subcellularLocation>
</comment>
<dbReference type="GO" id="GO:0090575">
    <property type="term" value="C:RNA polymerase II transcription regulator complex"/>
    <property type="evidence" value="ECO:0007669"/>
    <property type="project" value="TreeGrafter"/>
</dbReference>
<dbReference type="InterPro" id="IPR003316">
    <property type="entry name" value="E2F_WHTH_DNA-bd_dom"/>
</dbReference>
<dbReference type="GO" id="GO:0000978">
    <property type="term" value="F:RNA polymerase II cis-regulatory region sequence-specific DNA binding"/>
    <property type="evidence" value="ECO:0007669"/>
    <property type="project" value="InterPro"/>
</dbReference>
<proteinExistence type="inferred from homology"/>
<dbReference type="InterPro" id="IPR037241">
    <property type="entry name" value="E2F-DP_heterodim"/>
</dbReference>
<dbReference type="InterPro" id="IPR006612">
    <property type="entry name" value="THAP_Znf"/>
</dbReference>
<dbReference type="AlphaFoldDB" id="A0A668RXI9"/>
<dbReference type="GO" id="GO:0046983">
    <property type="term" value="F:protein dimerization activity"/>
    <property type="evidence" value="ECO:0007669"/>
    <property type="project" value="InterPro"/>
</dbReference>
<dbReference type="PANTHER" id="PTHR12081">
    <property type="entry name" value="TRANSCRIPTION FACTOR E2F"/>
    <property type="match status" value="1"/>
</dbReference>
<dbReference type="SUPFAM" id="SSF57716">
    <property type="entry name" value="Glucocorticoid receptor-like (DNA-binding domain)"/>
    <property type="match status" value="1"/>
</dbReference>
<evidence type="ECO:0000256" key="10">
    <source>
        <dbReference type="SAM" id="MobiDB-lite"/>
    </source>
</evidence>
<keyword evidence="6 8" id="KW-0238">DNA-binding</keyword>
<keyword evidence="5 9" id="KW-0805">Transcription regulation</keyword>
<dbReference type="InterPro" id="IPR032198">
    <property type="entry name" value="E2F_CC-MB"/>
</dbReference>
<keyword evidence="3 8" id="KW-0863">Zinc-finger</keyword>